<organism evidence="2 3">
    <name type="scientific">Kipferlia bialata</name>
    <dbReference type="NCBI Taxonomy" id="797122"/>
    <lineage>
        <taxon>Eukaryota</taxon>
        <taxon>Metamonada</taxon>
        <taxon>Carpediemonas-like organisms</taxon>
        <taxon>Kipferlia</taxon>
    </lineage>
</organism>
<accession>A0A391NYE9</accession>
<feature type="signal peptide" evidence="1">
    <location>
        <begin position="1"/>
        <end position="23"/>
    </location>
</feature>
<keyword evidence="3" id="KW-1185">Reference proteome</keyword>
<reference evidence="2 3" key="1">
    <citation type="journal article" date="2018" name="PLoS ONE">
        <title>The draft genome of Kipferlia bialata reveals reductive genome evolution in fornicate parasites.</title>
        <authorList>
            <person name="Tanifuji G."/>
            <person name="Takabayashi S."/>
            <person name="Kume K."/>
            <person name="Takagi M."/>
            <person name="Nakayama T."/>
            <person name="Kamikawa R."/>
            <person name="Inagaki Y."/>
            <person name="Hashimoto T."/>
        </authorList>
    </citation>
    <scope>NUCLEOTIDE SEQUENCE [LARGE SCALE GENOMIC DNA]</scope>
    <source>
        <strain evidence="2">NY0173</strain>
    </source>
</reference>
<protein>
    <submittedName>
        <fullName evidence="2">Uncharacterized protein</fullName>
    </submittedName>
</protein>
<proteinExistence type="predicted"/>
<comment type="caution">
    <text evidence="2">The sequence shown here is derived from an EMBL/GenBank/DDBJ whole genome shotgun (WGS) entry which is preliminary data.</text>
</comment>
<keyword evidence="1" id="KW-0732">Signal</keyword>
<evidence type="ECO:0000256" key="1">
    <source>
        <dbReference type="SAM" id="SignalP"/>
    </source>
</evidence>
<dbReference type="AlphaFoldDB" id="A0A391NYE9"/>
<evidence type="ECO:0000313" key="3">
    <source>
        <dbReference type="Proteomes" id="UP000265618"/>
    </source>
</evidence>
<sequence>ASVVMLNPTTLLLVGIFDTLVVGVDERVVGPEYITSMATED</sequence>
<gene>
    <name evidence="2" type="ORF">KIPB_010096</name>
</gene>
<feature type="non-terminal residue" evidence="2">
    <location>
        <position position="1"/>
    </location>
</feature>
<dbReference type="Proteomes" id="UP000265618">
    <property type="component" value="Unassembled WGS sequence"/>
</dbReference>
<name>A0A391NYE9_9EUKA</name>
<evidence type="ECO:0000313" key="2">
    <source>
        <dbReference type="EMBL" id="GCA63469.1"/>
    </source>
</evidence>
<feature type="chain" id="PRO_5017445710" evidence="1">
    <location>
        <begin position="24"/>
        <end position="41"/>
    </location>
</feature>
<dbReference type="EMBL" id="BDIP01003635">
    <property type="protein sequence ID" value="GCA63469.1"/>
    <property type="molecule type" value="Genomic_DNA"/>
</dbReference>